<reference evidence="4" key="4">
    <citation type="submission" date="2025-05" db="UniProtKB">
        <authorList>
            <consortium name="EnsemblFungi"/>
        </authorList>
    </citation>
    <scope>IDENTIFICATION</scope>
    <source>
        <strain evidence="4">isolate 1-1 / race 1 (BBBD)</strain>
    </source>
</reference>
<feature type="compositionally biased region" description="Basic and acidic residues" evidence="1">
    <location>
        <begin position="41"/>
        <end position="54"/>
    </location>
</feature>
<evidence type="ECO:0000313" key="3">
    <source>
        <dbReference type="EMBL" id="OAV86595.1"/>
    </source>
</evidence>
<dbReference type="EMBL" id="ADAS02000972">
    <property type="protein sequence ID" value="OAV86595.1"/>
    <property type="molecule type" value="Genomic_DNA"/>
</dbReference>
<evidence type="ECO:0000259" key="2">
    <source>
        <dbReference type="Pfam" id="PF20231"/>
    </source>
</evidence>
<dbReference type="STRING" id="630390.A0A180G1M1"/>
<organism evidence="3">
    <name type="scientific">Puccinia triticina (isolate 1-1 / race 1 (BBBD))</name>
    <name type="common">Brown leaf rust fungus</name>
    <dbReference type="NCBI Taxonomy" id="630390"/>
    <lineage>
        <taxon>Eukaryota</taxon>
        <taxon>Fungi</taxon>
        <taxon>Dikarya</taxon>
        <taxon>Basidiomycota</taxon>
        <taxon>Pucciniomycotina</taxon>
        <taxon>Pucciniomycetes</taxon>
        <taxon>Pucciniales</taxon>
        <taxon>Pucciniaceae</taxon>
        <taxon>Puccinia</taxon>
    </lineage>
</organism>
<dbReference type="Pfam" id="PF20231">
    <property type="entry name" value="DUF6589"/>
    <property type="match status" value="1"/>
</dbReference>
<gene>
    <name evidence="3" type="ORF">PTTG_29819</name>
</gene>
<reference evidence="3" key="1">
    <citation type="submission" date="2009-11" db="EMBL/GenBank/DDBJ databases">
        <authorList>
            <consortium name="The Broad Institute Genome Sequencing Platform"/>
            <person name="Ward D."/>
            <person name="Feldgarden M."/>
            <person name="Earl A."/>
            <person name="Young S.K."/>
            <person name="Zeng Q."/>
            <person name="Koehrsen M."/>
            <person name="Alvarado L."/>
            <person name="Berlin A."/>
            <person name="Bochicchio J."/>
            <person name="Borenstein D."/>
            <person name="Chapman S.B."/>
            <person name="Chen Z."/>
            <person name="Engels R."/>
            <person name="Freedman E."/>
            <person name="Gellesch M."/>
            <person name="Goldberg J."/>
            <person name="Griggs A."/>
            <person name="Gujja S."/>
            <person name="Heilman E."/>
            <person name="Heiman D."/>
            <person name="Hepburn T."/>
            <person name="Howarth C."/>
            <person name="Jen D."/>
            <person name="Larson L."/>
            <person name="Lewis B."/>
            <person name="Mehta T."/>
            <person name="Park D."/>
            <person name="Pearson M."/>
            <person name="Roberts A."/>
            <person name="Saif S."/>
            <person name="Shea T."/>
            <person name="Shenoy N."/>
            <person name="Sisk P."/>
            <person name="Stolte C."/>
            <person name="Sykes S."/>
            <person name="Thomson T."/>
            <person name="Walk T."/>
            <person name="White J."/>
            <person name="Yandava C."/>
            <person name="Izard J."/>
            <person name="Baranova O.V."/>
            <person name="Blanton J.M."/>
            <person name="Tanner A.C."/>
            <person name="Dewhirst F.E."/>
            <person name="Haas B."/>
            <person name="Nusbaum C."/>
            <person name="Birren B."/>
        </authorList>
    </citation>
    <scope>NUCLEOTIDE SEQUENCE [LARGE SCALE GENOMIC DNA]</scope>
    <source>
        <strain evidence="3">1-1 BBBD Race 1</strain>
    </source>
</reference>
<proteinExistence type="predicted"/>
<accession>A0A180G1M1</accession>
<keyword evidence="5" id="KW-1185">Reference proteome</keyword>
<feature type="region of interest" description="Disordered" evidence="1">
    <location>
        <begin position="21"/>
        <end position="54"/>
    </location>
</feature>
<dbReference type="EnsemblFungi" id="PTTG_29819-t43_1">
    <property type="protein sequence ID" value="PTTG_29819-t43_1-p1"/>
    <property type="gene ID" value="PTTG_29819"/>
</dbReference>
<dbReference type="AlphaFoldDB" id="A0A180G1M1"/>
<evidence type="ECO:0000313" key="5">
    <source>
        <dbReference type="Proteomes" id="UP000005240"/>
    </source>
</evidence>
<dbReference type="VEuPathDB" id="FungiDB:PTTG_29819"/>
<dbReference type="Proteomes" id="UP000005240">
    <property type="component" value="Unassembled WGS sequence"/>
</dbReference>
<dbReference type="InterPro" id="IPR046496">
    <property type="entry name" value="DUF6589"/>
</dbReference>
<evidence type="ECO:0000313" key="4">
    <source>
        <dbReference type="EnsemblFungi" id="PTTG_29819-t43_1-p1"/>
    </source>
</evidence>
<evidence type="ECO:0000256" key="1">
    <source>
        <dbReference type="SAM" id="MobiDB-lite"/>
    </source>
</evidence>
<reference evidence="4 5" key="3">
    <citation type="journal article" date="2017" name="G3 (Bethesda)">
        <title>Comparative analysis highlights variable genome content of wheat rusts and divergence of the mating loci.</title>
        <authorList>
            <person name="Cuomo C.A."/>
            <person name="Bakkeren G."/>
            <person name="Khalil H.B."/>
            <person name="Panwar V."/>
            <person name="Joly D."/>
            <person name="Linning R."/>
            <person name="Sakthikumar S."/>
            <person name="Song X."/>
            <person name="Adiconis X."/>
            <person name="Fan L."/>
            <person name="Goldberg J.M."/>
            <person name="Levin J.Z."/>
            <person name="Young S."/>
            <person name="Zeng Q."/>
            <person name="Anikster Y."/>
            <person name="Bruce M."/>
            <person name="Wang M."/>
            <person name="Yin C."/>
            <person name="McCallum B."/>
            <person name="Szabo L.J."/>
            <person name="Hulbert S."/>
            <person name="Chen X."/>
            <person name="Fellers J.P."/>
        </authorList>
    </citation>
    <scope>NUCLEOTIDE SEQUENCE</scope>
    <source>
        <strain evidence="4">isolate 1-1 / race 1 (BBBD)</strain>
        <strain evidence="5">Isolate 1-1 / race 1 (BBBD)</strain>
    </source>
</reference>
<dbReference type="OrthoDB" id="2496395at2759"/>
<reference evidence="3" key="2">
    <citation type="submission" date="2016-05" db="EMBL/GenBank/DDBJ databases">
        <title>Comparative analysis highlights variable genome content of wheat rusts and divergence of the mating loci.</title>
        <authorList>
            <person name="Cuomo C.A."/>
            <person name="Bakkeren G."/>
            <person name="Szabo L."/>
            <person name="Khalil H."/>
            <person name="Joly D."/>
            <person name="Goldberg J."/>
            <person name="Young S."/>
            <person name="Zeng Q."/>
            <person name="Fellers J."/>
        </authorList>
    </citation>
    <scope>NUCLEOTIDE SEQUENCE [LARGE SCALE GENOMIC DNA]</scope>
    <source>
        <strain evidence="3">1-1 BBBD Race 1</strain>
    </source>
</reference>
<sequence length="594" mass="67313">MPFLFKLIKSRLMVNLRETNNDTLTNGDTQSNSEGDSDVSDIEHEDDKISGEPKRQHRMHVVVMYICSMVQINTFIHFLGITSSRKTAHVALKALGHHAEQKIKNLSKSYPPNSLAPLICIDNVDFEHPTVLSQVNPSNLTLTAYKAAMARAHNVVMKPAILHPSNEENSHFQEVIKSQIAKTRLLCSQSRPKIPKITMLRLMLASENSAEGISDVFHSIIKQTGLEKSEFHERLQVVEGAAHVMWNIAQAIFLMHFGDNHDSNDLGAWHMLSALGIPSDKPNSKKDYSLMIANMTKVHEATILHCLQTVMDSDKFPKPDENRLMRTADIEEIIELCHIKFFSPKAMRGAQALKNQKLINLMLRLQDFVLVVECDRAIRAGDFGRLLNIWRRWAVMAQGMPGLTQYAIHLPRNIMLLTSVLPPGLNHFVPKDLFLEVQNYWLKYFYNHNGIGSNITQLQDVISINVPLLRTLMHDIVSESGKEYIYQSHRTILTGQSIASFLRMARQYDICCLNGNSSRTQKFEPVLNAYREGFQFLLDDYAAGGSKLAQFNPANTLHYDDGVKPLYTHQDAVLSGKANRSEDHEGVEEFDEIF</sequence>
<feature type="domain" description="DUF6589" evidence="2">
    <location>
        <begin position="240"/>
        <end position="489"/>
    </location>
</feature>
<feature type="compositionally biased region" description="Polar residues" evidence="1">
    <location>
        <begin position="21"/>
        <end position="34"/>
    </location>
</feature>
<name>A0A180G1M1_PUCT1</name>
<protein>
    <recommendedName>
        <fullName evidence="2">DUF6589 domain-containing protein</fullName>
    </recommendedName>
</protein>